<dbReference type="SMART" id="SM00744">
    <property type="entry name" value="RINGv"/>
    <property type="match status" value="2"/>
</dbReference>
<feature type="region of interest" description="Disordered" evidence="7">
    <location>
        <begin position="710"/>
        <end position="739"/>
    </location>
</feature>
<feature type="binding site" evidence="6">
    <location>
        <position position="288"/>
    </location>
    <ligand>
        <name>Zn(2+)</name>
        <dbReference type="ChEBI" id="CHEBI:29105"/>
    </ligand>
</feature>
<dbReference type="InParanoid" id="D8S4B8"/>
<name>D8S4B8_SELML</name>
<dbReference type="PANTHER" id="PTHR46064:SF1">
    <property type="entry name" value="QUEUINE TRNA-RIBOSYLTRANSFERASE ACCESSORY SUBUNIT 2"/>
    <property type="match status" value="1"/>
</dbReference>
<dbReference type="Gene3D" id="3.30.40.10">
    <property type="entry name" value="Zinc/RING finger domain, C3HC4 (zinc finger)"/>
    <property type="match status" value="2"/>
</dbReference>
<comment type="subunit">
    <text evidence="6">Heterodimer of a catalytic subunit and an accessory subunit.</text>
</comment>
<comment type="similarity">
    <text evidence="6">Belongs to the queuine tRNA-ribosyltransferase family. QTRT2 subfamily.</text>
</comment>
<feature type="transmembrane region" description="Helical" evidence="8">
    <location>
        <begin position="855"/>
        <end position="873"/>
    </location>
</feature>
<dbReference type="InterPro" id="IPR050852">
    <property type="entry name" value="Queuine_tRNA-ribosyltrfase"/>
</dbReference>
<dbReference type="InterPro" id="IPR011016">
    <property type="entry name" value="Znf_RING-CH"/>
</dbReference>
<protein>
    <recommendedName>
        <fullName evidence="6">Queuine tRNA-ribosyltransferase accessory subunit 2</fullName>
    </recommendedName>
    <alternativeName>
        <fullName evidence="6">Queuine tRNA-ribosyltransferase domain-containing protein 1</fullName>
    </alternativeName>
</protein>
<comment type="subcellular location">
    <subcellularLocation>
        <location evidence="6">Cytoplasm</location>
    </subcellularLocation>
</comment>
<dbReference type="GO" id="GO:0008270">
    <property type="term" value="F:zinc ion binding"/>
    <property type="evidence" value="ECO:0007669"/>
    <property type="project" value="UniProtKB-KW"/>
</dbReference>
<accession>D8S4B8</accession>
<feature type="compositionally biased region" description="Polar residues" evidence="7">
    <location>
        <begin position="670"/>
        <end position="681"/>
    </location>
</feature>
<dbReference type="SUPFAM" id="SSF57850">
    <property type="entry name" value="RING/U-box"/>
    <property type="match status" value="2"/>
</dbReference>
<feature type="binding site" evidence="6">
    <location>
        <position position="293"/>
    </location>
    <ligand>
        <name>Zn(2+)</name>
        <dbReference type="ChEBI" id="CHEBI:29105"/>
    </ligand>
</feature>
<evidence type="ECO:0000256" key="8">
    <source>
        <dbReference type="SAM" id="Phobius"/>
    </source>
</evidence>
<evidence type="ECO:0000256" key="3">
    <source>
        <dbReference type="ARBA" id="ARBA00022723"/>
    </source>
</evidence>
<dbReference type="Pfam" id="PF01702">
    <property type="entry name" value="TGT"/>
    <property type="match status" value="1"/>
</dbReference>
<keyword evidence="8" id="KW-1133">Transmembrane helix</keyword>
<keyword evidence="2 6" id="KW-0819">tRNA processing</keyword>
<feature type="domain" description="RING-CH-type" evidence="9">
    <location>
        <begin position="736"/>
        <end position="816"/>
    </location>
</feature>
<dbReference type="InterPro" id="IPR013083">
    <property type="entry name" value="Znf_RING/FYVE/PHD"/>
</dbReference>
<comment type="cofactor">
    <cofactor evidence="6">
        <name>Zn(2+)</name>
        <dbReference type="ChEBI" id="CHEBI:29105"/>
    </cofactor>
    <text evidence="6">Binds 1 zinc ion per subunit.</text>
</comment>
<dbReference type="Proteomes" id="UP000001514">
    <property type="component" value="Unassembled WGS sequence"/>
</dbReference>
<evidence type="ECO:0000256" key="5">
    <source>
        <dbReference type="ARBA" id="ARBA00022833"/>
    </source>
</evidence>
<comment type="function">
    <text evidence="6">Non-catalytic subunit of the queuine tRNA-ribosyltransferase (TGT) that catalyzes the base-exchange of a guanine (G) residue with queuine (Q) at position 34 (anticodon wobble position) in tRNAs with GU(N) anticodons (tRNA-Asp, -Asn, -His and -Tyr), resulting in the hypermodified nucleoside queuosine (7-(((4,5-cis-dihydroxy-2-cyclopenten-1-yl)amino)methyl)-7-deazaguanosine).</text>
</comment>
<keyword evidence="4" id="KW-0863">Zinc-finger</keyword>
<dbReference type="CDD" id="cd16495">
    <property type="entry name" value="RING_CH-C4HC3_MARCH"/>
    <property type="match status" value="1"/>
</dbReference>
<dbReference type="HAMAP" id="MF_03043">
    <property type="entry name" value="QTRT2"/>
    <property type="match status" value="1"/>
</dbReference>
<reference evidence="10 11" key="1">
    <citation type="journal article" date="2011" name="Science">
        <title>The Selaginella genome identifies genetic changes associated with the evolution of vascular plants.</title>
        <authorList>
            <person name="Banks J.A."/>
            <person name="Nishiyama T."/>
            <person name="Hasebe M."/>
            <person name="Bowman J.L."/>
            <person name="Gribskov M."/>
            <person name="dePamphilis C."/>
            <person name="Albert V.A."/>
            <person name="Aono N."/>
            <person name="Aoyama T."/>
            <person name="Ambrose B.A."/>
            <person name="Ashton N.W."/>
            <person name="Axtell M.J."/>
            <person name="Barker E."/>
            <person name="Barker M.S."/>
            <person name="Bennetzen J.L."/>
            <person name="Bonawitz N.D."/>
            <person name="Chapple C."/>
            <person name="Cheng C."/>
            <person name="Correa L.G."/>
            <person name="Dacre M."/>
            <person name="DeBarry J."/>
            <person name="Dreyer I."/>
            <person name="Elias M."/>
            <person name="Engstrom E.M."/>
            <person name="Estelle M."/>
            <person name="Feng L."/>
            <person name="Finet C."/>
            <person name="Floyd S.K."/>
            <person name="Frommer W.B."/>
            <person name="Fujita T."/>
            <person name="Gramzow L."/>
            <person name="Gutensohn M."/>
            <person name="Harholt J."/>
            <person name="Hattori M."/>
            <person name="Heyl A."/>
            <person name="Hirai T."/>
            <person name="Hiwatashi Y."/>
            <person name="Ishikawa M."/>
            <person name="Iwata M."/>
            <person name="Karol K.G."/>
            <person name="Koehler B."/>
            <person name="Kolukisaoglu U."/>
            <person name="Kubo M."/>
            <person name="Kurata T."/>
            <person name="Lalonde S."/>
            <person name="Li K."/>
            <person name="Li Y."/>
            <person name="Litt A."/>
            <person name="Lyons E."/>
            <person name="Manning G."/>
            <person name="Maruyama T."/>
            <person name="Michael T.P."/>
            <person name="Mikami K."/>
            <person name="Miyazaki S."/>
            <person name="Morinaga S."/>
            <person name="Murata T."/>
            <person name="Mueller-Roeber B."/>
            <person name="Nelson D.R."/>
            <person name="Obara M."/>
            <person name="Oguri Y."/>
            <person name="Olmstead R.G."/>
            <person name="Onodera N."/>
            <person name="Petersen B.L."/>
            <person name="Pils B."/>
            <person name="Prigge M."/>
            <person name="Rensing S.A."/>
            <person name="Riano-Pachon D.M."/>
            <person name="Roberts A.W."/>
            <person name="Sato Y."/>
            <person name="Scheller H.V."/>
            <person name="Schulz B."/>
            <person name="Schulz C."/>
            <person name="Shakirov E.V."/>
            <person name="Shibagaki N."/>
            <person name="Shinohara N."/>
            <person name="Shippen D.E."/>
            <person name="Soerensen I."/>
            <person name="Sotooka R."/>
            <person name="Sugimoto N."/>
            <person name="Sugita M."/>
            <person name="Sumikawa N."/>
            <person name="Tanurdzic M."/>
            <person name="Theissen G."/>
            <person name="Ulvskov P."/>
            <person name="Wakazuki S."/>
            <person name="Weng J.K."/>
            <person name="Willats W.W."/>
            <person name="Wipf D."/>
            <person name="Wolf P.G."/>
            <person name="Yang L."/>
            <person name="Zimmer A.D."/>
            <person name="Zhu Q."/>
            <person name="Mitros T."/>
            <person name="Hellsten U."/>
            <person name="Loque D."/>
            <person name="Otillar R."/>
            <person name="Salamov A."/>
            <person name="Schmutz J."/>
            <person name="Shapiro H."/>
            <person name="Lindquist E."/>
            <person name="Lucas S."/>
            <person name="Rokhsar D."/>
            <person name="Grigoriev I.V."/>
        </authorList>
    </citation>
    <scope>NUCLEOTIDE SEQUENCE [LARGE SCALE GENOMIC DNA]</scope>
</reference>
<dbReference type="Pfam" id="PF12906">
    <property type="entry name" value="RINGv"/>
    <property type="match status" value="2"/>
</dbReference>
<dbReference type="NCBIfam" id="TIGR00449">
    <property type="entry name" value="tgt_general"/>
    <property type="match status" value="1"/>
</dbReference>
<dbReference type="GO" id="GO:0006400">
    <property type="term" value="P:tRNA modification"/>
    <property type="evidence" value="ECO:0007669"/>
    <property type="project" value="InterPro"/>
</dbReference>
<feature type="region of interest" description="Disordered" evidence="7">
    <location>
        <begin position="660"/>
        <end position="698"/>
    </location>
</feature>
<sequence>MNFGAALAPVDTPCLLLSTRRGLPSFVSTDLLPELHPDARVLHVNPVHFLEGPPVSTIHEIGGGHKLLNLQGNALVSLARDSIVSEPDGEGNTKLGAAFNTSSGRRVIGPAKYMELVNALKPNVWASIADELPTWVSQRRNKLSVDRTLQWLDKCLGLQSVGENTSFGTIVGGFFIGGFGLGESPEDRLTLLQSVTDCLPKDLPRIISGLGMPEEILQAVSTGVDIFDSTYPHTLTKGGYAMTFPLSMDEKPWKFSLEDGAELGADFTKINLRSIAYRCDVTPLKPGCTCYTCQKHTRAYINHLLNTHEMVAQTLLDMHNIHHYLSFFQAIRDAICGSYFEEFQHWFIGQRRYCESERPEVHTHTRRERNLDLSSDKTVMISEPEENETRQARKSEVEQCSQDFVAVDVDETAPSAIKQELERLHERRPDSLESNGAAEGRVCRVCHLPLEADVSIELGCSCKNELAVAHQRCAATWFTIKGSKTCEICGRAAENVSFDRAIARRPDHLVMSVELNVEMQEENSYTVKRALCNLLLSLCVVIPFLPWLFRGARSQGRSTLQQQGQSRNLLCLAFVFGSLWTKQDRDFNRSVRKACCTHVLFRDTEEMHGIYVVGLKLIMRLFLSLYAEKEFQISPLGREGFMGDSRQENATDLQHAVEELDERKEKIGRSPSQELESTSLSLPAPSIGDVSAGSKAQDPEGGFVAIEIQSLSTNPPPPPTKGGFEEHKPPQPLGGGDEEDARICRVCHLSLGLKRSSDHEEDPGDPVDEGIASSPIELGCACKDDLAFAHRRCAETWFKIKGNRNCEICGQLAHNVAAGADDSSCGRHSDEQSDSIFERAGDPHRPRSFWQHRPICNFVLAFIVVILLLPWLFRIRLF</sequence>
<dbReference type="eggNOG" id="KOG3909">
    <property type="taxonomic scope" value="Eukaryota"/>
</dbReference>
<feature type="domain" description="RING-CH-type" evidence="9">
    <location>
        <begin position="435"/>
        <end position="496"/>
    </location>
</feature>
<gene>
    <name evidence="10" type="ORF">SELMODRAFT_417998</name>
</gene>
<dbReference type="Gene3D" id="3.20.20.105">
    <property type="entry name" value="Queuine tRNA-ribosyltransferase-like"/>
    <property type="match status" value="1"/>
</dbReference>
<dbReference type="GO" id="GO:0005737">
    <property type="term" value="C:cytoplasm"/>
    <property type="evidence" value="ECO:0007669"/>
    <property type="project" value="UniProtKB-SubCell"/>
</dbReference>
<evidence type="ECO:0000259" key="9">
    <source>
        <dbReference type="PROSITE" id="PS51292"/>
    </source>
</evidence>
<dbReference type="SUPFAM" id="SSF51713">
    <property type="entry name" value="tRNA-guanine transglycosylase"/>
    <property type="match status" value="1"/>
</dbReference>
<dbReference type="AlphaFoldDB" id="D8S4B8"/>
<evidence type="ECO:0000256" key="6">
    <source>
        <dbReference type="HAMAP-Rule" id="MF_03043"/>
    </source>
</evidence>
<dbReference type="STRING" id="88036.D8S4B8"/>
<dbReference type="InterPro" id="IPR002616">
    <property type="entry name" value="tRNA_ribo_trans-like"/>
</dbReference>
<dbReference type="KEGG" id="smo:SELMODRAFT_417998"/>
<keyword evidence="11" id="KW-1185">Reference proteome</keyword>
<evidence type="ECO:0000256" key="7">
    <source>
        <dbReference type="SAM" id="MobiDB-lite"/>
    </source>
</evidence>
<keyword evidence="8" id="KW-0812">Transmembrane</keyword>
<evidence type="ECO:0000256" key="1">
    <source>
        <dbReference type="ARBA" id="ARBA00022490"/>
    </source>
</evidence>
<dbReference type="eggNOG" id="KOG1609">
    <property type="taxonomic scope" value="Eukaryota"/>
</dbReference>
<evidence type="ECO:0000256" key="4">
    <source>
        <dbReference type="ARBA" id="ARBA00022771"/>
    </source>
</evidence>
<dbReference type="GO" id="GO:0008479">
    <property type="term" value="F:tRNA-guanosine(34) queuine transglycosylase activity"/>
    <property type="evidence" value="ECO:0007669"/>
    <property type="project" value="UniProtKB-UniRule"/>
</dbReference>
<dbReference type="InterPro" id="IPR028592">
    <property type="entry name" value="QTRTD1"/>
</dbReference>
<organism evidence="11">
    <name type="scientific">Selaginella moellendorffii</name>
    <name type="common">Spikemoss</name>
    <dbReference type="NCBI Taxonomy" id="88036"/>
    <lineage>
        <taxon>Eukaryota</taxon>
        <taxon>Viridiplantae</taxon>
        <taxon>Streptophyta</taxon>
        <taxon>Embryophyta</taxon>
        <taxon>Tracheophyta</taxon>
        <taxon>Lycopodiopsida</taxon>
        <taxon>Selaginellales</taxon>
        <taxon>Selaginellaceae</taxon>
        <taxon>Selaginella</taxon>
    </lineage>
</organism>
<feature type="binding site" evidence="6">
    <location>
        <position position="290"/>
    </location>
    <ligand>
        <name>Zn(2+)</name>
        <dbReference type="ChEBI" id="CHEBI:29105"/>
    </ligand>
</feature>
<dbReference type="EMBL" id="GL377601">
    <property type="protein sequence ID" value="EFJ20720.1"/>
    <property type="molecule type" value="Genomic_DNA"/>
</dbReference>
<dbReference type="PROSITE" id="PS51292">
    <property type="entry name" value="ZF_RING_CH"/>
    <property type="match status" value="2"/>
</dbReference>
<proteinExistence type="inferred from homology"/>
<evidence type="ECO:0000313" key="11">
    <source>
        <dbReference type="Proteomes" id="UP000001514"/>
    </source>
</evidence>
<evidence type="ECO:0000256" key="2">
    <source>
        <dbReference type="ARBA" id="ARBA00022694"/>
    </source>
</evidence>
<keyword evidence="5 6" id="KW-0862">Zinc</keyword>
<keyword evidence="8" id="KW-0472">Membrane</keyword>
<evidence type="ECO:0000313" key="10">
    <source>
        <dbReference type="EMBL" id="EFJ20720.1"/>
    </source>
</evidence>
<dbReference type="InterPro" id="IPR036511">
    <property type="entry name" value="TGT-like_sf"/>
</dbReference>
<dbReference type="PANTHER" id="PTHR46064">
    <property type="entry name" value="QUEUINE TRNA-RIBOSYLTRANSFERASE ACCESSORY SUBUNIT 2"/>
    <property type="match status" value="1"/>
</dbReference>
<keyword evidence="3 6" id="KW-0479">Metal-binding</keyword>
<dbReference type="HOGENOM" id="CLU_336634_0_0_1"/>
<feature type="binding site" evidence="6">
    <location>
        <position position="319"/>
    </location>
    <ligand>
        <name>Zn(2+)</name>
        <dbReference type="ChEBI" id="CHEBI:29105"/>
    </ligand>
</feature>
<dbReference type="Gramene" id="EFJ20720">
    <property type="protein sequence ID" value="EFJ20720"/>
    <property type="gene ID" value="SELMODRAFT_417998"/>
</dbReference>
<keyword evidence="1 6" id="KW-0963">Cytoplasm</keyword>